<keyword evidence="2" id="KW-0408">Iron</keyword>
<dbReference type="InterPro" id="IPR008333">
    <property type="entry name" value="Cbr1-like_FAD-bd_dom"/>
</dbReference>
<evidence type="ECO:0000313" key="7">
    <source>
        <dbReference type="Proteomes" id="UP000572007"/>
    </source>
</evidence>
<dbReference type="GO" id="GO:0016491">
    <property type="term" value="F:oxidoreductase activity"/>
    <property type="evidence" value="ECO:0007669"/>
    <property type="project" value="InterPro"/>
</dbReference>
<dbReference type="InterPro" id="IPR001041">
    <property type="entry name" value="2Fe-2S_ferredoxin-type"/>
</dbReference>
<evidence type="ECO:0000259" key="4">
    <source>
        <dbReference type="PROSITE" id="PS51085"/>
    </source>
</evidence>
<feature type="domain" description="2Fe-2S ferredoxin-type" evidence="4">
    <location>
        <begin position="6"/>
        <end position="97"/>
    </location>
</feature>
<evidence type="ECO:0000256" key="1">
    <source>
        <dbReference type="ARBA" id="ARBA00001974"/>
    </source>
</evidence>
<comment type="caution">
    <text evidence="6">The sequence shown here is derived from an EMBL/GenBank/DDBJ whole genome shotgun (WGS) entry which is preliminary data.</text>
</comment>
<proteinExistence type="predicted"/>
<dbReference type="Gene3D" id="2.40.30.10">
    <property type="entry name" value="Translation factors"/>
    <property type="match status" value="1"/>
</dbReference>
<organism evidence="6 7">
    <name type="scientific">Nocardia coubleae</name>
    <dbReference type="NCBI Taxonomy" id="356147"/>
    <lineage>
        <taxon>Bacteria</taxon>
        <taxon>Bacillati</taxon>
        <taxon>Actinomycetota</taxon>
        <taxon>Actinomycetes</taxon>
        <taxon>Mycobacteriales</taxon>
        <taxon>Nocardiaceae</taxon>
        <taxon>Nocardia</taxon>
    </lineage>
</organism>
<dbReference type="PROSITE" id="PS00197">
    <property type="entry name" value="2FE2S_FER_1"/>
    <property type="match status" value="1"/>
</dbReference>
<keyword evidence="3" id="KW-0411">Iron-sulfur</keyword>
<comment type="cofactor">
    <cofactor evidence="1">
        <name>FAD</name>
        <dbReference type="ChEBI" id="CHEBI:57692"/>
    </cofactor>
</comment>
<dbReference type="SUPFAM" id="SSF63380">
    <property type="entry name" value="Riboflavin synthase domain-like"/>
    <property type="match status" value="1"/>
</dbReference>
<dbReference type="PROSITE" id="PS51085">
    <property type="entry name" value="2FE2S_FER_2"/>
    <property type="match status" value="1"/>
</dbReference>
<dbReference type="Pfam" id="PF00111">
    <property type="entry name" value="Fer2"/>
    <property type="match status" value="1"/>
</dbReference>
<evidence type="ECO:0000259" key="5">
    <source>
        <dbReference type="PROSITE" id="PS51384"/>
    </source>
</evidence>
<keyword evidence="2" id="KW-0001">2Fe-2S</keyword>
<dbReference type="SUPFAM" id="SSF52343">
    <property type="entry name" value="Ferredoxin reductase-like, C-terminal NADP-linked domain"/>
    <property type="match status" value="1"/>
</dbReference>
<dbReference type="Gene3D" id="3.40.50.80">
    <property type="entry name" value="Nucleotide-binding domain of ferredoxin-NADP reductase (FNR) module"/>
    <property type="match status" value="1"/>
</dbReference>
<gene>
    <name evidence="6" type="ORF">HGA10_06030</name>
</gene>
<dbReference type="EMBL" id="JAAXOM010000001">
    <property type="protein sequence ID" value="NKX86871.1"/>
    <property type="molecule type" value="Genomic_DNA"/>
</dbReference>
<keyword evidence="7" id="KW-1185">Reference proteome</keyword>
<dbReference type="CDD" id="cd06190">
    <property type="entry name" value="T4MO_e_transfer_like"/>
    <property type="match status" value="1"/>
</dbReference>
<dbReference type="PANTHER" id="PTHR47354:SF5">
    <property type="entry name" value="PROTEIN RFBI"/>
    <property type="match status" value="1"/>
</dbReference>
<evidence type="ECO:0000256" key="2">
    <source>
        <dbReference type="ARBA" id="ARBA00022714"/>
    </source>
</evidence>
<dbReference type="SUPFAM" id="SSF54292">
    <property type="entry name" value="2Fe-2S ferredoxin-like"/>
    <property type="match status" value="1"/>
</dbReference>
<dbReference type="PANTHER" id="PTHR47354">
    <property type="entry name" value="NADH OXIDOREDUCTASE HCR"/>
    <property type="match status" value="1"/>
</dbReference>
<dbReference type="Proteomes" id="UP000572007">
    <property type="component" value="Unassembled WGS sequence"/>
</dbReference>
<protein>
    <submittedName>
        <fullName evidence="6">2Fe-2S iron-sulfur cluster binding domain-containing protein</fullName>
    </submittedName>
</protein>
<dbReference type="Pfam" id="PF00970">
    <property type="entry name" value="FAD_binding_6"/>
    <property type="match status" value="1"/>
</dbReference>
<evidence type="ECO:0000313" key="6">
    <source>
        <dbReference type="EMBL" id="NKX86871.1"/>
    </source>
</evidence>
<dbReference type="InterPro" id="IPR012675">
    <property type="entry name" value="Beta-grasp_dom_sf"/>
</dbReference>
<dbReference type="InterPro" id="IPR017938">
    <property type="entry name" value="Riboflavin_synthase-like_b-brl"/>
</dbReference>
<dbReference type="Gene3D" id="3.10.20.30">
    <property type="match status" value="1"/>
</dbReference>
<dbReference type="GO" id="GO:0051537">
    <property type="term" value="F:2 iron, 2 sulfur cluster binding"/>
    <property type="evidence" value="ECO:0007669"/>
    <property type="project" value="UniProtKB-KW"/>
</dbReference>
<dbReference type="InterPro" id="IPR017927">
    <property type="entry name" value="FAD-bd_FR_type"/>
</dbReference>
<name>A0A846W167_9NOCA</name>
<dbReference type="AlphaFoldDB" id="A0A846W167"/>
<dbReference type="InterPro" id="IPR050415">
    <property type="entry name" value="MRET"/>
</dbReference>
<evidence type="ECO:0000256" key="3">
    <source>
        <dbReference type="ARBA" id="ARBA00023014"/>
    </source>
</evidence>
<reference evidence="6 7" key="1">
    <citation type="submission" date="2020-04" db="EMBL/GenBank/DDBJ databases">
        <title>MicrobeNet Type strains.</title>
        <authorList>
            <person name="Nicholson A.C."/>
        </authorList>
    </citation>
    <scope>NUCLEOTIDE SEQUENCE [LARGE SCALE GENOMIC DNA]</scope>
    <source>
        <strain evidence="6 7">DSM 44960</strain>
    </source>
</reference>
<dbReference type="InterPro" id="IPR036010">
    <property type="entry name" value="2Fe-2S_ferredoxin-like_sf"/>
</dbReference>
<sequence>MTRRDETYAVSVPGASSFPCSQGDTLLRAALRAGVPAAYECNSGGCGTCKFVVEDGEVAVLQEEPAGLTARDRRKGKQLACQTVPLGDLTAQLLLNPQWPSGHARPRRFSGEVTAVRPLTHDLVEITIVTDRPADFLPGQFAMVGLDGVAGGPAHTERAYSMSNLANPEGIWQFQVKRVPDGAVSGRVTGLTRGAVVHLDGPYGNAHLQDTDRDIVCVAGGSGLAPMVSVARGLAVRPDASRRRLDFFYGGRACRDRCAQEFVAEISGALSQVRFVEVLSAADEDDWDGPRGYVHEALAAAGPAELADRDIYIAGPPPMTDAVVRMLVLEWRIPVEQIHYDRFF</sequence>
<dbReference type="InterPro" id="IPR006058">
    <property type="entry name" value="2Fe2S_fd_BS"/>
</dbReference>
<dbReference type="PRINTS" id="PR00410">
    <property type="entry name" value="PHEHYDRXLASE"/>
</dbReference>
<accession>A0A846W167</accession>
<dbReference type="PROSITE" id="PS51384">
    <property type="entry name" value="FAD_FR"/>
    <property type="match status" value="1"/>
</dbReference>
<dbReference type="InterPro" id="IPR001433">
    <property type="entry name" value="OxRdtase_FAD/NAD-bd"/>
</dbReference>
<dbReference type="InterPro" id="IPR039261">
    <property type="entry name" value="FNR_nucleotide-bd"/>
</dbReference>
<dbReference type="Pfam" id="PF00175">
    <property type="entry name" value="NAD_binding_1"/>
    <property type="match status" value="1"/>
</dbReference>
<dbReference type="CDD" id="cd00207">
    <property type="entry name" value="fer2"/>
    <property type="match status" value="1"/>
</dbReference>
<keyword evidence="2" id="KW-0479">Metal-binding</keyword>
<feature type="domain" description="FAD-binding FR-type" evidence="5">
    <location>
        <begin position="106"/>
        <end position="209"/>
    </location>
</feature>